<reference evidence="20" key="3">
    <citation type="submission" date="2023-05" db="EMBL/GenBank/DDBJ databases">
        <authorList>
            <person name="Smith C.H."/>
        </authorList>
    </citation>
    <scope>NUCLEOTIDE SEQUENCE</scope>
    <source>
        <strain evidence="20">CHS0354</strain>
        <tissue evidence="20">Mantle</tissue>
    </source>
</reference>
<evidence type="ECO:0000256" key="6">
    <source>
        <dbReference type="ARBA" id="ARBA00022588"/>
    </source>
</evidence>
<dbReference type="GO" id="GO:0005576">
    <property type="term" value="C:extracellular region"/>
    <property type="evidence" value="ECO:0007669"/>
    <property type="project" value="UniProtKB-SubCell"/>
</dbReference>
<proteinExistence type="predicted"/>
<feature type="chain" id="PRO_5042253788" description="C3/C5 convertase" evidence="16">
    <location>
        <begin position="27"/>
        <end position="926"/>
    </location>
</feature>
<dbReference type="Gene3D" id="2.10.70.10">
    <property type="entry name" value="Complement Module, domain 1"/>
    <property type="match status" value="2"/>
</dbReference>
<dbReference type="PROSITE" id="PS00134">
    <property type="entry name" value="TRYPSIN_HIS"/>
    <property type="match status" value="1"/>
</dbReference>
<evidence type="ECO:0000256" key="1">
    <source>
        <dbReference type="ARBA" id="ARBA00001936"/>
    </source>
</evidence>
<dbReference type="Gene3D" id="3.40.50.410">
    <property type="entry name" value="von Willebrand factor, type A domain"/>
    <property type="match status" value="1"/>
</dbReference>
<dbReference type="SMART" id="SM00020">
    <property type="entry name" value="Tryp_SPc"/>
    <property type="match status" value="1"/>
</dbReference>
<evidence type="ECO:0000256" key="10">
    <source>
        <dbReference type="ARBA" id="ARBA00022859"/>
    </source>
</evidence>
<evidence type="ECO:0000313" key="20">
    <source>
        <dbReference type="EMBL" id="KAK3580122.1"/>
    </source>
</evidence>
<evidence type="ECO:0000256" key="11">
    <source>
        <dbReference type="ARBA" id="ARBA00023157"/>
    </source>
</evidence>
<dbReference type="AlphaFoldDB" id="A0AAE0RUW0"/>
<evidence type="ECO:0000256" key="7">
    <source>
        <dbReference type="ARBA" id="ARBA00022659"/>
    </source>
</evidence>
<evidence type="ECO:0000256" key="9">
    <source>
        <dbReference type="ARBA" id="ARBA00022737"/>
    </source>
</evidence>
<keyword evidence="15" id="KW-0720">Serine protease</keyword>
<keyword evidence="10" id="KW-0391">Immunity</keyword>
<dbReference type="SMART" id="SM00327">
    <property type="entry name" value="VWA"/>
    <property type="match status" value="1"/>
</dbReference>
<dbReference type="GO" id="GO:0004252">
    <property type="term" value="F:serine-type endopeptidase activity"/>
    <property type="evidence" value="ECO:0007669"/>
    <property type="project" value="InterPro"/>
</dbReference>
<feature type="signal peptide" evidence="16">
    <location>
        <begin position="1"/>
        <end position="26"/>
    </location>
</feature>
<feature type="disulfide bond" evidence="14">
    <location>
        <begin position="340"/>
        <end position="383"/>
    </location>
</feature>
<evidence type="ECO:0000259" key="18">
    <source>
        <dbReference type="PROSITE" id="PS50240"/>
    </source>
</evidence>
<dbReference type="Pfam" id="PF00089">
    <property type="entry name" value="Trypsin"/>
    <property type="match status" value="1"/>
</dbReference>
<dbReference type="InterPro" id="IPR018114">
    <property type="entry name" value="TRYPSIN_HIS"/>
</dbReference>
<evidence type="ECO:0000256" key="16">
    <source>
        <dbReference type="SAM" id="SignalP"/>
    </source>
</evidence>
<dbReference type="PRINTS" id="PR00722">
    <property type="entry name" value="CHYMOTRYPSIN"/>
</dbReference>
<comment type="cofactor">
    <cofactor evidence="2">
        <name>Mg(2+)</name>
        <dbReference type="ChEBI" id="CHEBI:18420"/>
    </cofactor>
</comment>
<name>A0AAE0RUW0_9BIVA</name>
<dbReference type="InterPro" id="IPR033116">
    <property type="entry name" value="TRYPSIN_SER"/>
</dbReference>
<dbReference type="GO" id="GO:0006508">
    <property type="term" value="P:proteolysis"/>
    <property type="evidence" value="ECO:0007669"/>
    <property type="project" value="UniProtKB-KW"/>
</dbReference>
<dbReference type="PROSITE" id="PS50234">
    <property type="entry name" value="VWFA"/>
    <property type="match status" value="1"/>
</dbReference>
<dbReference type="Pfam" id="PF00084">
    <property type="entry name" value="Sushi"/>
    <property type="match status" value="2"/>
</dbReference>
<evidence type="ECO:0000259" key="19">
    <source>
        <dbReference type="PROSITE" id="PS50923"/>
    </source>
</evidence>
<dbReference type="PANTHER" id="PTHR46393">
    <property type="entry name" value="SUSHI DOMAIN-CONTAINING PROTEIN"/>
    <property type="match status" value="1"/>
</dbReference>
<dbReference type="GO" id="GO:0045087">
    <property type="term" value="P:innate immune response"/>
    <property type="evidence" value="ECO:0007669"/>
    <property type="project" value="UniProtKB-KW"/>
</dbReference>
<protein>
    <recommendedName>
        <fullName evidence="13">C3/C5 convertase</fullName>
    </recommendedName>
</protein>
<dbReference type="SUPFAM" id="SSF50494">
    <property type="entry name" value="Trypsin-like serine proteases"/>
    <property type="match status" value="1"/>
</dbReference>
<keyword evidence="21" id="KW-1185">Reference proteome</keyword>
<evidence type="ECO:0000313" key="21">
    <source>
        <dbReference type="Proteomes" id="UP001195483"/>
    </source>
</evidence>
<keyword evidence="11 14" id="KW-1015">Disulfide bond</keyword>
<evidence type="ECO:0000256" key="5">
    <source>
        <dbReference type="ARBA" id="ARBA00022525"/>
    </source>
</evidence>
<evidence type="ECO:0000256" key="13">
    <source>
        <dbReference type="ARBA" id="ARBA00029636"/>
    </source>
</evidence>
<dbReference type="Pfam" id="PF00092">
    <property type="entry name" value="VWA"/>
    <property type="match status" value="1"/>
</dbReference>
<dbReference type="FunFam" id="2.40.10.10:FF:000054">
    <property type="entry name" value="Complement C1r subcomponent"/>
    <property type="match status" value="1"/>
</dbReference>
<evidence type="ECO:0000256" key="8">
    <source>
        <dbReference type="ARBA" id="ARBA00022729"/>
    </source>
</evidence>
<dbReference type="GO" id="GO:0009986">
    <property type="term" value="C:cell surface"/>
    <property type="evidence" value="ECO:0007669"/>
    <property type="project" value="UniProtKB-SubCell"/>
</dbReference>
<dbReference type="InterPro" id="IPR001254">
    <property type="entry name" value="Trypsin_dom"/>
</dbReference>
<dbReference type="PROSITE" id="PS00135">
    <property type="entry name" value="TRYPSIN_SER"/>
    <property type="match status" value="1"/>
</dbReference>
<dbReference type="PROSITE" id="PS50923">
    <property type="entry name" value="SUSHI"/>
    <property type="match status" value="2"/>
</dbReference>
<feature type="domain" description="Sushi" evidence="19">
    <location>
        <begin position="338"/>
        <end position="398"/>
    </location>
</feature>
<evidence type="ECO:0000259" key="17">
    <source>
        <dbReference type="PROSITE" id="PS50234"/>
    </source>
</evidence>
<organism evidence="20 21">
    <name type="scientific">Potamilus streckersoni</name>
    <dbReference type="NCBI Taxonomy" id="2493646"/>
    <lineage>
        <taxon>Eukaryota</taxon>
        <taxon>Metazoa</taxon>
        <taxon>Spiralia</taxon>
        <taxon>Lophotrochozoa</taxon>
        <taxon>Mollusca</taxon>
        <taxon>Bivalvia</taxon>
        <taxon>Autobranchia</taxon>
        <taxon>Heteroconchia</taxon>
        <taxon>Palaeoheterodonta</taxon>
        <taxon>Unionida</taxon>
        <taxon>Unionoidea</taxon>
        <taxon>Unionidae</taxon>
        <taxon>Ambleminae</taxon>
        <taxon>Lampsilini</taxon>
        <taxon>Potamilus</taxon>
    </lineage>
</organism>
<dbReference type="InterPro" id="IPR002035">
    <property type="entry name" value="VWF_A"/>
</dbReference>
<comment type="cofactor">
    <cofactor evidence="1">
        <name>Mn(2+)</name>
        <dbReference type="ChEBI" id="CHEBI:29035"/>
    </cofactor>
</comment>
<keyword evidence="15" id="KW-0645">Protease</keyword>
<dbReference type="InterPro" id="IPR043504">
    <property type="entry name" value="Peptidase_S1_PA_chymotrypsin"/>
</dbReference>
<reference evidence="20" key="1">
    <citation type="journal article" date="2021" name="Genome Biol. Evol.">
        <title>A High-Quality Reference Genome for a Parasitic Bivalve with Doubly Uniparental Inheritance (Bivalvia: Unionida).</title>
        <authorList>
            <person name="Smith C.H."/>
        </authorList>
    </citation>
    <scope>NUCLEOTIDE SEQUENCE</scope>
    <source>
        <strain evidence="20">CHS0354</strain>
    </source>
</reference>
<dbReference type="CDD" id="cd00198">
    <property type="entry name" value="vWFA"/>
    <property type="match status" value="1"/>
</dbReference>
<evidence type="ECO:0000256" key="15">
    <source>
        <dbReference type="RuleBase" id="RU363034"/>
    </source>
</evidence>
<evidence type="ECO:0000256" key="3">
    <source>
        <dbReference type="ARBA" id="ARBA00004241"/>
    </source>
</evidence>
<dbReference type="SMART" id="SM00032">
    <property type="entry name" value="CCP"/>
    <property type="match status" value="3"/>
</dbReference>
<dbReference type="PANTHER" id="PTHR46393:SF7">
    <property type="entry name" value="COMPLEMENT C2"/>
    <property type="match status" value="1"/>
</dbReference>
<dbReference type="CDD" id="cd00190">
    <property type="entry name" value="Tryp_SPc"/>
    <property type="match status" value="1"/>
</dbReference>
<dbReference type="InterPro" id="IPR035976">
    <property type="entry name" value="Sushi/SCR/CCP_sf"/>
</dbReference>
<accession>A0AAE0RUW0</accession>
<keyword evidence="12" id="KW-0325">Glycoprotein</keyword>
<sequence length="926" mass="104291">MMMEMRSLRMIILFLTILLCLQGIYAECEVPDAALKIKYDKLINAYFISCTNSSLVMTVGTVKTFRMKMRNHEIFTCVDQTFTTNIMGQKFSVMEAKCISNVTCNRPTKDGVDIIDTEKQLRYVGDKKSENFTVFTNYTAGDRIDLKCARGYGQPEKRCDDNSIFDYDSYDKEDKMSPEGTFTCQDDGEWNREPVIDCRRIVCKWTGNLNIDNGKLVGLKNDGDYFLDDAIQAVCDEGFKPTESAVCEPKGCFSKTTVSCEEIHCPSLDHYNNFENGYIVYSDQPITVNSTATFYCDPGYEKFGPDVLTCQGDGSWSDYDCVTCQRLEYAKEPPTLKTSCPAPCVPYGAIKEGSSYEIGDTVLFRCHENFHYLGAVDTIARICLENAMWNGTDIRCIGINKPAGKLLGETLENVVKRAEEHRKEWEKNNSVQASARTINIYKSLQLYLLVDTSGSIKNETFEIMKQFLGILLQTVFKTNNDKNDTEVFLRYFGRKVSNEFQFMTLSQFQNHKITRDDAKNWTEGDTNIPKALQTVITDINTRRTVNDKKDYSPSIALIVISDGQNNVGGAPGPDTINELHSLAETYSIFVGKPEGERSPMDKQGHLLMKSLASKNKNVQDEHFISIVLNNSVESLKHIVEQMTNVTADPIQCGEYSDLMKLNQNEDIDINTDALEGAWPWMVSLEDGEKFHQCGATLLNKNWILTAAHCNIKRDWKIYIGRTSKSDKGGIFIETSMADTIAHNEYNNITLHNDVRVVKLVNPVVYNREKPFAAPICLYNASEFPEIKYEDLFKAKSRGVVTGWGQVKEGGASSDNLKQLQIQIENDTICADKVPNKTKEQFNKSVNFCARGKGKDGKVIDSCNGDSGGPFVVKVEKVDSSKKRKSAIIQIGIVSWGLKCATPDSLGYYVRLNRDLIKWINEAISDK</sequence>
<comment type="caution">
    <text evidence="20">The sequence shown here is derived from an EMBL/GenBank/DDBJ whole genome shotgun (WGS) entry which is preliminary data.</text>
</comment>
<evidence type="ECO:0000256" key="2">
    <source>
        <dbReference type="ARBA" id="ARBA00001946"/>
    </source>
</evidence>
<evidence type="ECO:0000256" key="14">
    <source>
        <dbReference type="PROSITE-ProRule" id="PRU00302"/>
    </source>
</evidence>
<keyword evidence="9" id="KW-0677">Repeat</keyword>
<feature type="domain" description="VWFA" evidence="17">
    <location>
        <begin position="445"/>
        <end position="642"/>
    </location>
</feature>
<keyword evidence="7 14" id="KW-0768">Sushi</keyword>
<dbReference type="SUPFAM" id="SSF53300">
    <property type="entry name" value="vWA-like"/>
    <property type="match status" value="1"/>
</dbReference>
<dbReference type="Gene3D" id="2.40.10.10">
    <property type="entry name" value="Trypsin-like serine proteases"/>
    <property type="match status" value="1"/>
</dbReference>
<feature type="domain" description="Sushi" evidence="19">
    <location>
        <begin position="263"/>
        <end position="326"/>
    </location>
</feature>
<keyword evidence="8 16" id="KW-0732">Signal</keyword>
<feature type="domain" description="Peptidase S1" evidence="18">
    <location>
        <begin position="650"/>
        <end position="924"/>
    </location>
</feature>
<dbReference type="SUPFAM" id="SSF57535">
    <property type="entry name" value="Complement control module/SCR domain"/>
    <property type="match status" value="3"/>
</dbReference>
<evidence type="ECO:0000256" key="12">
    <source>
        <dbReference type="ARBA" id="ARBA00023180"/>
    </source>
</evidence>
<keyword evidence="5" id="KW-0964">Secreted</keyword>
<dbReference type="EMBL" id="JAEAOA010001989">
    <property type="protein sequence ID" value="KAK3580122.1"/>
    <property type="molecule type" value="Genomic_DNA"/>
</dbReference>
<comment type="caution">
    <text evidence="14">Lacks conserved residue(s) required for the propagation of feature annotation.</text>
</comment>
<comment type="subcellular location">
    <subcellularLocation>
        <location evidence="3">Cell surface</location>
    </subcellularLocation>
    <subcellularLocation>
        <location evidence="4">Secreted</location>
    </subcellularLocation>
</comment>
<dbReference type="FunFam" id="2.40.10.10:FF:000068">
    <property type="entry name" value="transmembrane protease serine 2"/>
    <property type="match status" value="1"/>
</dbReference>
<dbReference type="InterPro" id="IPR009003">
    <property type="entry name" value="Peptidase_S1_PA"/>
</dbReference>
<evidence type="ECO:0000256" key="4">
    <source>
        <dbReference type="ARBA" id="ARBA00004613"/>
    </source>
</evidence>
<gene>
    <name evidence="20" type="ORF">CHS0354_034062</name>
</gene>
<dbReference type="InterPro" id="IPR001314">
    <property type="entry name" value="Peptidase_S1A"/>
</dbReference>
<dbReference type="PROSITE" id="PS50240">
    <property type="entry name" value="TRYPSIN_DOM"/>
    <property type="match status" value="1"/>
</dbReference>
<keyword evidence="15" id="KW-0378">Hydrolase</keyword>
<dbReference type="CDD" id="cd00033">
    <property type="entry name" value="CCP"/>
    <property type="match status" value="2"/>
</dbReference>
<keyword evidence="6" id="KW-0399">Innate immunity</keyword>
<dbReference type="InterPro" id="IPR000436">
    <property type="entry name" value="Sushi_SCR_CCP_dom"/>
</dbReference>
<dbReference type="Proteomes" id="UP001195483">
    <property type="component" value="Unassembled WGS sequence"/>
</dbReference>
<dbReference type="InterPro" id="IPR036465">
    <property type="entry name" value="vWFA_dom_sf"/>
</dbReference>
<reference evidence="20" key="2">
    <citation type="journal article" date="2021" name="Genome Biol. Evol.">
        <title>Developing a high-quality reference genome for a parasitic bivalve with doubly uniparental inheritance (Bivalvia: Unionida).</title>
        <authorList>
            <person name="Smith C.H."/>
        </authorList>
    </citation>
    <scope>NUCLEOTIDE SEQUENCE</scope>
    <source>
        <strain evidence="20">CHS0354</strain>
        <tissue evidence="20">Mantle</tissue>
    </source>
</reference>